<dbReference type="InterPro" id="IPR001810">
    <property type="entry name" value="F-box_dom"/>
</dbReference>
<organism evidence="2 3">
    <name type="scientific">Rhynchospora pubera</name>
    <dbReference type="NCBI Taxonomy" id="906938"/>
    <lineage>
        <taxon>Eukaryota</taxon>
        <taxon>Viridiplantae</taxon>
        <taxon>Streptophyta</taxon>
        <taxon>Embryophyta</taxon>
        <taxon>Tracheophyta</taxon>
        <taxon>Spermatophyta</taxon>
        <taxon>Magnoliopsida</taxon>
        <taxon>Liliopsida</taxon>
        <taxon>Poales</taxon>
        <taxon>Cyperaceae</taxon>
        <taxon>Cyperoideae</taxon>
        <taxon>Rhynchosporeae</taxon>
        <taxon>Rhynchospora</taxon>
    </lineage>
</organism>
<proteinExistence type="predicted"/>
<evidence type="ECO:0000259" key="1">
    <source>
        <dbReference type="SMART" id="SM00256"/>
    </source>
</evidence>
<dbReference type="Gene3D" id="1.20.1280.50">
    <property type="match status" value="1"/>
</dbReference>
<dbReference type="Proteomes" id="UP001140206">
    <property type="component" value="Chromosome 3"/>
</dbReference>
<dbReference type="InterPro" id="IPR015915">
    <property type="entry name" value="Kelch-typ_b-propeller"/>
</dbReference>
<dbReference type="PANTHER" id="PTHR47712">
    <property type="entry name" value="OS09G0555300 PROTEIN"/>
    <property type="match status" value="1"/>
</dbReference>
<protein>
    <submittedName>
        <fullName evidence="2">F-box/kelch-repeat protein family</fullName>
    </submittedName>
</protein>
<evidence type="ECO:0000313" key="3">
    <source>
        <dbReference type="Proteomes" id="UP001140206"/>
    </source>
</evidence>
<dbReference type="SUPFAM" id="SSF117281">
    <property type="entry name" value="Kelch motif"/>
    <property type="match status" value="1"/>
</dbReference>
<gene>
    <name evidence="2" type="ORF">LUZ62_062412</name>
</gene>
<dbReference type="SMART" id="SM00256">
    <property type="entry name" value="FBOX"/>
    <property type="match status" value="1"/>
</dbReference>
<accession>A0AAV8EET5</accession>
<dbReference type="AlphaFoldDB" id="A0AAV8EET5"/>
<dbReference type="InterPro" id="IPR036047">
    <property type="entry name" value="F-box-like_dom_sf"/>
</dbReference>
<name>A0AAV8EET5_9POAL</name>
<dbReference type="CDD" id="cd09917">
    <property type="entry name" value="F-box_SF"/>
    <property type="match status" value="1"/>
</dbReference>
<comment type="caution">
    <text evidence="2">The sequence shown here is derived from an EMBL/GenBank/DDBJ whole genome shotgun (WGS) entry which is preliminary data.</text>
</comment>
<dbReference type="Pfam" id="PF12937">
    <property type="entry name" value="F-box-like"/>
    <property type="match status" value="1"/>
</dbReference>
<reference evidence="2" key="1">
    <citation type="submission" date="2022-08" db="EMBL/GenBank/DDBJ databases">
        <authorList>
            <person name="Marques A."/>
        </authorList>
    </citation>
    <scope>NUCLEOTIDE SEQUENCE</scope>
    <source>
        <strain evidence="2">RhyPub2mFocal</strain>
        <tissue evidence="2">Leaves</tissue>
    </source>
</reference>
<evidence type="ECO:0000313" key="2">
    <source>
        <dbReference type="EMBL" id="KAJ4778155.1"/>
    </source>
</evidence>
<dbReference type="PANTHER" id="PTHR47712:SF3">
    <property type="entry name" value="F-BOX DOMAIN-CONTAINING PROTEIN"/>
    <property type="match status" value="1"/>
</dbReference>
<dbReference type="SUPFAM" id="SSF81383">
    <property type="entry name" value="F-box domain"/>
    <property type="match status" value="1"/>
</dbReference>
<keyword evidence="3" id="KW-1185">Reference proteome</keyword>
<sequence>MDSYLSMISMEHSSPSVASVWDRLSFDLTELILSYLPLRSLVRSSAVCHQWRCAASSSASLHRRRRRPWFFLFGLNNVVSRLDRSFGFDPESFSWVPLPPPHPDCFSGAGGFSFAASSCSRFAYSPVLSGGTQPNWRFTKPLTFPRCNPIVAVFDENRFVVVGGSRYIGGLVDLEDWLAVEIYDPVTDAWEVGSPLPVDFRSSGTSSQWLSSALLPERKMLYVFGIYSCHVAAFDLSQRVWIGGVGTLRPPGTVFAFLIAGLGDSLLLAGLCSGEQDGGSGGAQPCFAIWAVDPLMRGQPRRITVMPRDILIGLFGIDDDENRFASLRCVGSDGLVYVFNEDHHKGYPACVCEIQGKEMDQCSWRRIPPLPGPGNRFHKTIAFSSPVPLGPVLGTAHMGCVWQNVE</sequence>
<dbReference type="EMBL" id="JAMFTS010000003">
    <property type="protein sequence ID" value="KAJ4778155.1"/>
    <property type="molecule type" value="Genomic_DNA"/>
</dbReference>
<feature type="domain" description="F-box" evidence="1">
    <location>
        <begin position="24"/>
        <end position="64"/>
    </location>
</feature>
<dbReference type="Gene3D" id="2.120.10.80">
    <property type="entry name" value="Kelch-type beta propeller"/>
    <property type="match status" value="1"/>
</dbReference>